<protein>
    <submittedName>
        <fullName evidence="1">Uncharacterized protein</fullName>
    </submittedName>
</protein>
<gene>
    <name evidence="1" type="ORF">M1L60_10790</name>
</gene>
<proteinExistence type="predicted"/>
<organism evidence="1 2">
    <name type="scientific">Paractinoplanes aksuensis</name>
    <dbReference type="NCBI Taxonomy" id="2939490"/>
    <lineage>
        <taxon>Bacteria</taxon>
        <taxon>Bacillati</taxon>
        <taxon>Actinomycetota</taxon>
        <taxon>Actinomycetes</taxon>
        <taxon>Micromonosporales</taxon>
        <taxon>Micromonosporaceae</taxon>
        <taxon>Paractinoplanes</taxon>
    </lineage>
</organism>
<dbReference type="RefSeq" id="WP_253237213.1">
    <property type="nucleotide sequence ID" value="NZ_JAMYJR010000010.1"/>
</dbReference>
<comment type="caution">
    <text evidence="1">The sequence shown here is derived from an EMBL/GenBank/DDBJ whole genome shotgun (WGS) entry which is preliminary data.</text>
</comment>
<dbReference type="EMBL" id="JAMYJR010000010">
    <property type="protein sequence ID" value="MCO8271079.1"/>
    <property type="molecule type" value="Genomic_DNA"/>
</dbReference>
<evidence type="ECO:0000313" key="1">
    <source>
        <dbReference type="EMBL" id="MCO8271079.1"/>
    </source>
</evidence>
<evidence type="ECO:0000313" key="2">
    <source>
        <dbReference type="Proteomes" id="UP001523369"/>
    </source>
</evidence>
<dbReference type="Proteomes" id="UP001523369">
    <property type="component" value="Unassembled WGS sequence"/>
</dbReference>
<sequence length="189" mass="20876">MRADDVVNGRPATRFAGAWTDTYSWLWSDKAGRQWYAEVTGYPLAEAKAAVAGIGTKRDEVTWRASAAPDMKVLHRRTGVPYPRQSRGESWMLMLTDGQRSRSISFGNNNRALVSAAHVKDRVSQFAGHTEVVGNNGGEQTFLSYEPLPGVWADPTEVYGDLADVRTVMAGLRVLPVDDERLDKYAGND</sequence>
<keyword evidence="2" id="KW-1185">Reference proteome</keyword>
<accession>A0ABT1DJV7</accession>
<name>A0ABT1DJV7_9ACTN</name>
<reference evidence="1 2" key="1">
    <citation type="submission" date="2022-06" db="EMBL/GenBank/DDBJ databases">
        <title>New Species of the Genus Actinoplanes, ActinopZanes ferrugineus.</title>
        <authorList>
            <person name="Ding P."/>
        </authorList>
    </citation>
    <scope>NUCLEOTIDE SEQUENCE [LARGE SCALE GENOMIC DNA]</scope>
    <source>
        <strain evidence="1 2">TRM88003</strain>
    </source>
</reference>